<organism evidence="1">
    <name type="scientific">Anguilla anguilla</name>
    <name type="common">European freshwater eel</name>
    <name type="synonym">Muraena anguilla</name>
    <dbReference type="NCBI Taxonomy" id="7936"/>
    <lineage>
        <taxon>Eukaryota</taxon>
        <taxon>Metazoa</taxon>
        <taxon>Chordata</taxon>
        <taxon>Craniata</taxon>
        <taxon>Vertebrata</taxon>
        <taxon>Euteleostomi</taxon>
        <taxon>Actinopterygii</taxon>
        <taxon>Neopterygii</taxon>
        <taxon>Teleostei</taxon>
        <taxon>Anguilliformes</taxon>
        <taxon>Anguillidae</taxon>
        <taxon>Anguilla</taxon>
    </lineage>
</organism>
<proteinExistence type="predicted"/>
<accession>A0A0E9WY16</accession>
<dbReference type="AlphaFoldDB" id="A0A0E9WY16"/>
<sequence length="61" mass="6922">MMETIQKSLGQNGSFMYCFSHTYKQCLIAETAKFKSGLQCITDYPCFCSCSLLADLICKYN</sequence>
<reference evidence="1" key="2">
    <citation type="journal article" date="2015" name="Fish Shellfish Immunol.">
        <title>Early steps in the European eel (Anguilla anguilla)-Vibrio vulnificus interaction in the gills: Role of the RtxA13 toxin.</title>
        <authorList>
            <person name="Callol A."/>
            <person name="Pajuelo D."/>
            <person name="Ebbesson L."/>
            <person name="Teles M."/>
            <person name="MacKenzie S."/>
            <person name="Amaro C."/>
        </authorList>
    </citation>
    <scope>NUCLEOTIDE SEQUENCE</scope>
</reference>
<evidence type="ECO:0000313" key="1">
    <source>
        <dbReference type="EMBL" id="JAH94323.1"/>
    </source>
</evidence>
<name>A0A0E9WY16_ANGAN</name>
<reference evidence="1" key="1">
    <citation type="submission" date="2014-11" db="EMBL/GenBank/DDBJ databases">
        <authorList>
            <person name="Amaro Gonzalez C."/>
        </authorList>
    </citation>
    <scope>NUCLEOTIDE SEQUENCE</scope>
</reference>
<dbReference type="EMBL" id="GBXM01014254">
    <property type="protein sequence ID" value="JAH94323.1"/>
    <property type="molecule type" value="Transcribed_RNA"/>
</dbReference>
<protein>
    <submittedName>
        <fullName evidence="1">Uncharacterized protein</fullName>
    </submittedName>
</protein>